<dbReference type="EMBL" id="JACTNZ010000010">
    <property type="protein sequence ID" value="KAG5529566.1"/>
    <property type="molecule type" value="Genomic_DNA"/>
</dbReference>
<evidence type="ECO:0000313" key="2">
    <source>
        <dbReference type="EMBL" id="KAG5529566.1"/>
    </source>
</evidence>
<feature type="coiled-coil region" evidence="1">
    <location>
        <begin position="64"/>
        <end position="91"/>
    </location>
</feature>
<comment type="caution">
    <text evidence="2">The sequence shown here is derived from an EMBL/GenBank/DDBJ whole genome shotgun (WGS) entry which is preliminary data.</text>
</comment>
<name>A0AAV6ILQ4_9ERIC</name>
<organism evidence="2 3">
    <name type="scientific">Rhododendron griersonianum</name>
    <dbReference type="NCBI Taxonomy" id="479676"/>
    <lineage>
        <taxon>Eukaryota</taxon>
        <taxon>Viridiplantae</taxon>
        <taxon>Streptophyta</taxon>
        <taxon>Embryophyta</taxon>
        <taxon>Tracheophyta</taxon>
        <taxon>Spermatophyta</taxon>
        <taxon>Magnoliopsida</taxon>
        <taxon>eudicotyledons</taxon>
        <taxon>Gunneridae</taxon>
        <taxon>Pentapetalae</taxon>
        <taxon>asterids</taxon>
        <taxon>Ericales</taxon>
        <taxon>Ericaceae</taxon>
        <taxon>Ericoideae</taxon>
        <taxon>Rhodoreae</taxon>
        <taxon>Rhododendron</taxon>
    </lineage>
</organism>
<accession>A0AAV6ILQ4</accession>
<evidence type="ECO:0000256" key="1">
    <source>
        <dbReference type="SAM" id="Coils"/>
    </source>
</evidence>
<keyword evidence="3" id="KW-1185">Reference proteome</keyword>
<dbReference type="AlphaFoldDB" id="A0AAV6ILQ4"/>
<dbReference type="Proteomes" id="UP000823749">
    <property type="component" value="Chromosome 10"/>
</dbReference>
<gene>
    <name evidence="2" type="ORF">RHGRI_030081</name>
</gene>
<proteinExistence type="predicted"/>
<evidence type="ECO:0000313" key="3">
    <source>
        <dbReference type="Proteomes" id="UP000823749"/>
    </source>
</evidence>
<protein>
    <submittedName>
        <fullName evidence="2">Uncharacterized protein</fullName>
    </submittedName>
</protein>
<sequence>MILALHFCLASIESIQRVCEIGKCLWAPRRINYARKLTSNWEALRNKASELGIKTLLTIEFERQKTLTKECDDWRKKVAEMENKVETIKQEFNVEKKCVMGLCPDIFRRTKLGERVINMINDIDLLIEKSKFEMDFSLIHHQLELG</sequence>
<reference evidence="2" key="1">
    <citation type="submission" date="2020-08" db="EMBL/GenBank/DDBJ databases">
        <title>Plant Genome Project.</title>
        <authorList>
            <person name="Zhang R.-G."/>
        </authorList>
    </citation>
    <scope>NUCLEOTIDE SEQUENCE</scope>
    <source>
        <strain evidence="2">WSP0</strain>
        <tissue evidence="2">Leaf</tissue>
    </source>
</reference>
<keyword evidence="1" id="KW-0175">Coiled coil</keyword>